<sequence length="489" mass="54476">MGIELQHQENGIAQIKATLKDLMAAIAGMHTGRPGPNPAVVDATVMSSAQNFGLSNLPHAFTQSTFPKVPGLPKAQSLGYFLHGLDGAIRSKIWLFDPQDLMSAMNIARSIEADLQWQPNGANRLRKKQLFGNGSGTTEQSSFARLGETTAIDRHRIKCPPAYVPDFGVSSSGIGSRSENPERLDSVVSFFKESGFSNTQLEKIVKYKPELLLANVEKIIKPKFNVLHDLGLSASEICSIISSNPAILRRSINNRIIPSLSVLMGLIGSNASVAKLLRVCSWFLVTDLDKTMVPNFEFLKSCGIPMNLITQHIYYYPRFILHKPDTMRKSVDKADELGVNRSSNRYITAVGVVSSLSNDSWELKLKTFRDFGFSEDEILGVFRKAPQVFSVSEEKLRNVIGLLLATGRYNTLSIVRYPKSLMYSIETRYKPRLHVLEILEKKNLIENWPSLGAICKPSDKKFFGKFSGFYLDEISEIYMGRLNSVAKKS</sequence>
<dbReference type="SMART" id="SM00733">
    <property type="entry name" value="Mterf"/>
    <property type="match status" value="7"/>
</dbReference>
<comment type="caution">
    <text evidence="4">The sequence shown here is derived from an EMBL/GenBank/DDBJ whole genome shotgun (WGS) entry which is preliminary data.</text>
</comment>
<reference evidence="4" key="1">
    <citation type="submission" date="2019-10" db="EMBL/GenBank/DDBJ databases">
        <authorList>
            <person name="Zhang R."/>
            <person name="Pan Y."/>
            <person name="Wang J."/>
            <person name="Ma R."/>
            <person name="Yu S."/>
        </authorList>
    </citation>
    <scope>NUCLEOTIDE SEQUENCE</scope>
    <source>
        <strain evidence="4">LA-IB0</strain>
        <tissue evidence="4">Leaf</tissue>
    </source>
</reference>
<evidence type="ECO:0000256" key="2">
    <source>
        <dbReference type="ARBA" id="ARBA00022472"/>
    </source>
</evidence>
<keyword evidence="5" id="KW-1185">Reference proteome</keyword>
<dbReference type="EMBL" id="WHWC01000008">
    <property type="protein sequence ID" value="KAG8377381.1"/>
    <property type="molecule type" value="Genomic_DNA"/>
</dbReference>
<protein>
    <submittedName>
        <fullName evidence="4">Uncharacterized protein</fullName>
    </submittedName>
</protein>
<evidence type="ECO:0000256" key="1">
    <source>
        <dbReference type="ARBA" id="ARBA00007692"/>
    </source>
</evidence>
<dbReference type="Pfam" id="PF02536">
    <property type="entry name" value="mTERF"/>
    <property type="match status" value="1"/>
</dbReference>
<keyword evidence="2" id="KW-0804">Transcription</keyword>
<keyword evidence="2" id="KW-0806">Transcription termination</keyword>
<evidence type="ECO:0000313" key="5">
    <source>
        <dbReference type="Proteomes" id="UP000826271"/>
    </source>
</evidence>
<keyword evidence="2" id="KW-0805">Transcription regulation</keyword>
<organism evidence="4 5">
    <name type="scientific">Buddleja alternifolia</name>
    <dbReference type="NCBI Taxonomy" id="168488"/>
    <lineage>
        <taxon>Eukaryota</taxon>
        <taxon>Viridiplantae</taxon>
        <taxon>Streptophyta</taxon>
        <taxon>Embryophyta</taxon>
        <taxon>Tracheophyta</taxon>
        <taxon>Spermatophyta</taxon>
        <taxon>Magnoliopsida</taxon>
        <taxon>eudicotyledons</taxon>
        <taxon>Gunneridae</taxon>
        <taxon>Pentapetalae</taxon>
        <taxon>asterids</taxon>
        <taxon>lamiids</taxon>
        <taxon>Lamiales</taxon>
        <taxon>Scrophulariaceae</taxon>
        <taxon>Buddlejeae</taxon>
        <taxon>Buddleja</taxon>
    </lineage>
</organism>
<comment type="similarity">
    <text evidence="1">Belongs to the mTERF family.</text>
</comment>
<name>A0AAV6X2H5_9LAMI</name>
<dbReference type="Proteomes" id="UP000826271">
    <property type="component" value="Unassembled WGS sequence"/>
</dbReference>
<proteinExistence type="inferred from homology"/>
<accession>A0AAV6X2H5</accession>
<evidence type="ECO:0000313" key="4">
    <source>
        <dbReference type="EMBL" id="KAG8377381.1"/>
    </source>
</evidence>
<dbReference type="FunFam" id="1.25.70.10:FF:000001">
    <property type="entry name" value="Mitochondrial transcription termination factor-like"/>
    <property type="match status" value="1"/>
</dbReference>
<dbReference type="PANTHER" id="PTHR13068">
    <property type="entry name" value="CGI-12 PROTEIN-RELATED"/>
    <property type="match status" value="1"/>
</dbReference>
<dbReference type="Gene3D" id="1.25.70.10">
    <property type="entry name" value="Transcription termination factor 3, mitochondrial"/>
    <property type="match status" value="1"/>
</dbReference>
<dbReference type="GO" id="GO:0003676">
    <property type="term" value="F:nucleic acid binding"/>
    <property type="evidence" value="ECO:0007669"/>
    <property type="project" value="InterPro"/>
</dbReference>
<gene>
    <name evidence="4" type="ORF">BUALT_Bualt08G0027100</name>
</gene>
<dbReference type="AlphaFoldDB" id="A0AAV6X2H5"/>
<dbReference type="GO" id="GO:0006353">
    <property type="term" value="P:DNA-templated transcription termination"/>
    <property type="evidence" value="ECO:0007669"/>
    <property type="project" value="UniProtKB-KW"/>
</dbReference>
<dbReference type="InterPro" id="IPR003690">
    <property type="entry name" value="MTERF"/>
</dbReference>
<dbReference type="InterPro" id="IPR038538">
    <property type="entry name" value="MTERF_sf"/>
</dbReference>
<keyword evidence="3" id="KW-0809">Transit peptide</keyword>
<evidence type="ECO:0000256" key="3">
    <source>
        <dbReference type="ARBA" id="ARBA00022946"/>
    </source>
</evidence>
<dbReference type="PANTHER" id="PTHR13068:SF130">
    <property type="entry name" value="TRANSCRIPTION TERMINATION FACTOR MTERF6, CHLOROPLASTIC_MITOCHONDRIAL-LIKE"/>
    <property type="match status" value="1"/>
</dbReference>